<accession>A0A9X4QTT5</accession>
<comment type="caution">
    <text evidence="2">The sequence shown here is derived from an EMBL/GenBank/DDBJ whole genome shotgun (WGS) entry which is preliminary data.</text>
</comment>
<dbReference type="Pfam" id="PF08402">
    <property type="entry name" value="TOBE_2"/>
    <property type="match status" value="1"/>
</dbReference>
<dbReference type="GO" id="GO:0043190">
    <property type="term" value="C:ATP-binding cassette (ABC) transporter complex"/>
    <property type="evidence" value="ECO:0007669"/>
    <property type="project" value="InterPro"/>
</dbReference>
<protein>
    <submittedName>
        <fullName evidence="2">TOBE domain-containing protein</fullName>
    </submittedName>
</protein>
<keyword evidence="3" id="KW-1185">Reference proteome</keyword>
<gene>
    <name evidence="2" type="ORF">OMP40_16075</name>
</gene>
<feature type="domain" description="Transport-associated OB type 2" evidence="1">
    <location>
        <begin position="27"/>
        <end position="100"/>
    </location>
</feature>
<dbReference type="InterPro" id="IPR013611">
    <property type="entry name" value="Transp-assoc_OB_typ2"/>
</dbReference>
<dbReference type="GO" id="GO:0022857">
    <property type="term" value="F:transmembrane transporter activity"/>
    <property type="evidence" value="ECO:0007669"/>
    <property type="project" value="InterPro"/>
</dbReference>
<dbReference type="GO" id="GO:0005524">
    <property type="term" value="F:ATP binding"/>
    <property type="evidence" value="ECO:0007669"/>
    <property type="project" value="InterPro"/>
</dbReference>
<evidence type="ECO:0000313" key="3">
    <source>
        <dbReference type="Proteomes" id="UP001153404"/>
    </source>
</evidence>
<evidence type="ECO:0000313" key="2">
    <source>
        <dbReference type="EMBL" id="MDG0810718.1"/>
    </source>
</evidence>
<dbReference type="AlphaFoldDB" id="A0A9X4QTT5"/>
<evidence type="ECO:0000259" key="1">
    <source>
        <dbReference type="Pfam" id="PF08402"/>
    </source>
</evidence>
<proteinExistence type="predicted"/>
<dbReference type="InterPro" id="IPR008995">
    <property type="entry name" value="Mo/tungstate-bd_C_term_dom"/>
</dbReference>
<name>A0A9X4QTT5_9BACL</name>
<dbReference type="EMBL" id="JAPDIA010000003">
    <property type="protein sequence ID" value="MDG0810718.1"/>
    <property type="molecule type" value="Genomic_DNA"/>
</dbReference>
<reference evidence="2" key="1">
    <citation type="submission" date="2022-10" db="EMBL/GenBank/DDBJ databases">
        <title>Comparative genomic analysis of Cohnella hashimotonis sp. nov., isolated from the International Space Station.</title>
        <authorList>
            <person name="Simpson A."/>
            <person name="Venkateswaran K."/>
        </authorList>
    </citation>
    <scope>NUCLEOTIDE SEQUENCE</scope>
    <source>
        <strain evidence="2">DSM 28161</strain>
    </source>
</reference>
<dbReference type="SUPFAM" id="SSF50331">
    <property type="entry name" value="MOP-like"/>
    <property type="match status" value="1"/>
</dbReference>
<dbReference type="Proteomes" id="UP001153404">
    <property type="component" value="Unassembled WGS sequence"/>
</dbReference>
<sequence length="111" mass="11872">MGSYNVLSRMDALKLFGKVDGAAQSFAIRPESVVLLKESAESLGTDRRIAAGMIRSVSILGNVIRYGVEAAGVRLTIDALNDGRTLPLAERSLVLLALDESQLLQLEKEGA</sequence>
<organism evidence="2 3">
    <name type="scientific">Cohnella rhizosphaerae</name>
    <dbReference type="NCBI Taxonomy" id="1457232"/>
    <lineage>
        <taxon>Bacteria</taxon>
        <taxon>Bacillati</taxon>
        <taxon>Bacillota</taxon>
        <taxon>Bacilli</taxon>
        <taxon>Bacillales</taxon>
        <taxon>Paenibacillaceae</taxon>
        <taxon>Cohnella</taxon>
    </lineage>
</organism>